<dbReference type="AlphaFoldDB" id="F0S0Q8"/>
<keyword evidence="1" id="KW-0547">Nucleotide-binding</keyword>
<dbReference type="GO" id="GO:0005829">
    <property type="term" value="C:cytosol"/>
    <property type="evidence" value="ECO:0007669"/>
    <property type="project" value="TreeGrafter"/>
</dbReference>
<keyword evidence="5" id="KW-1185">Reference proteome</keyword>
<dbReference type="STRING" id="868864.Dester_1225"/>
<reference evidence="4 5" key="1">
    <citation type="journal article" date="2011" name="Stand. Genomic Sci.">
        <title>Complete genome sequence of the thermophilic sulfur-reducer Desulfurobacterium thermolithotrophum type strain (BSA(T)) from a deep-sea hydrothermal vent.</title>
        <authorList>
            <person name="Goker M."/>
            <person name="Daligault H."/>
            <person name="Mwirichia R."/>
            <person name="Lapidus A."/>
            <person name="Lucas S."/>
            <person name="Deshpande S."/>
            <person name="Pagani I."/>
            <person name="Tapia R."/>
            <person name="Cheng J.F."/>
            <person name="Goodwin L."/>
            <person name="Pitluck S."/>
            <person name="Liolios K."/>
            <person name="Ivanova N."/>
            <person name="Mavromatis K."/>
            <person name="Mikhailova N."/>
            <person name="Pati A."/>
            <person name="Chen A."/>
            <person name="Palaniappan K."/>
            <person name="Han C."/>
            <person name="Land M."/>
            <person name="Hauser L."/>
            <person name="Pan C."/>
            <person name="Brambilla E.M."/>
            <person name="Rohde M."/>
            <person name="Spring S."/>
            <person name="Sikorski J."/>
            <person name="Wirth R."/>
            <person name="Detter J.C."/>
            <person name="Woyke T."/>
            <person name="Bristow J."/>
            <person name="Eisen J.A."/>
            <person name="Markowitz V."/>
            <person name="Hugenholtz P."/>
            <person name="Kyrpides N.C."/>
            <person name="Klenk H.P."/>
        </authorList>
    </citation>
    <scope>NUCLEOTIDE SEQUENCE [LARGE SCALE GENOMIC DNA]</scope>
    <source>
        <strain evidence="5">DSM 11699 / BSA</strain>
    </source>
</reference>
<evidence type="ECO:0000313" key="5">
    <source>
        <dbReference type="Proteomes" id="UP000007102"/>
    </source>
</evidence>
<dbReference type="SUPFAM" id="SSF52540">
    <property type="entry name" value="P-loop containing nucleoside triphosphate hydrolases"/>
    <property type="match status" value="1"/>
</dbReference>
<dbReference type="PANTHER" id="PTHR43384:SF4">
    <property type="entry name" value="CELLULOSE BIOSYNTHESIS PROTEIN BCSQ-RELATED"/>
    <property type="match status" value="1"/>
</dbReference>
<reference evidence="5" key="2">
    <citation type="submission" date="2011-02" db="EMBL/GenBank/DDBJ databases">
        <title>The complete genome of Desulfurobacterium thermolithotrophum DSM 11699.</title>
        <authorList>
            <consortium name="US DOE Joint Genome Institute (JGI-PGF)"/>
            <person name="Lucas S."/>
            <person name="Copeland A."/>
            <person name="Lapidus A."/>
            <person name="Bruce D."/>
            <person name="Goodwin L."/>
            <person name="Pitluck S."/>
            <person name="Kyrpides N."/>
            <person name="Mavromatis K."/>
            <person name="Pagani I."/>
            <person name="Ivanova N."/>
            <person name="Mikhailova N."/>
            <person name="Daligault H."/>
            <person name="Detter J.C."/>
            <person name="Tapia R."/>
            <person name="Han C."/>
            <person name="Land M."/>
            <person name="Hauser L."/>
            <person name="Markowitz V."/>
            <person name="Cheng J.-F."/>
            <person name="Hugenholtz P."/>
            <person name="Woyke T."/>
            <person name="Wu D."/>
            <person name="Spring S."/>
            <person name="Brambilla E."/>
            <person name="Klenk H.-P."/>
            <person name="Eisen J.A."/>
        </authorList>
    </citation>
    <scope>NUCLEOTIDE SEQUENCE [LARGE SCALE GENOMIC DNA]</scope>
    <source>
        <strain evidence="5">DSM 11699 / BSA</strain>
    </source>
</reference>
<organism evidence="4 5">
    <name type="scientific">Desulfurobacterium thermolithotrophum (strain DSM 11699 / BSA)</name>
    <dbReference type="NCBI Taxonomy" id="868864"/>
    <lineage>
        <taxon>Bacteria</taxon>
        <taxon>Pseudomonadati</taxon>
        <taxon>Aquificota</taxon>
        <taxon>Aquificia</taxon>
        <taxon>Desulfurobacteriales</taxon>
        <taxon>Desulfurobacteriaceae</taxon>
        <taxon>Desulfurobacterium</taxon>
    </lineage>
</organism>
<dbReference type="eggNOG" id="COG0455">
    <property type="taxonomic scope" value="Bacteria"/>
</dbReference>
<feature type="domain" description="CobQ/CobB/MinD/ParA nucleotide binding" evidence="3">
    <location>
        <begin position="28"/>
        <end position="241"/>
    </location>
</feature>
<gene>
    <name evidence="4" type="ordered locus">Dester_1225</name>
</gene>
<dbReference type="EMBL" id="CP002543">
    <property type="protein sequence ID" value="ADY73861.1"/>
    <property type="molecule type" value="Genomic_DNA"/>
</dbReference>
<dbReference type="OrthoDB" id="9816297at2"/>
<dbReference type="GO" id="GO:0005524">
    <property type="term" value="F:ATP binding"/>
    <property type="evidence" value="ECO:0007669"/>
    <property type="project" value="UniProtKB-KW"/>
</dbReference>
<dbReference type="GO" id="GO:0016887">
    <property type="term" value="F:ATP hydrolysis activity"/>
    <property type="evidence" value="ECO:0007669"/>
    <property type="project" value="TreeGrafter"/>
</dbReference>
<dbReference type="GO" id="GO:0051782">
    <property type="term" value="P:negative regulation of cell division"/>
    <property type="evidence" value="ECO:0007669"/>
    <property type="project" value="TreeGrafter"/>
</dbReference>
<evidence type="ECO:0000313" key="4">
    <source>
        <dbReference type="EMBL" id="ADY73861.1"/>
    </source>
</evidence>
<evidence type="ECO:0000259" key="3">
    <source>
        <dbReference type="Pfam" id="PF01656"/>
    </source>
</evidence>
<dbReference type="Gene3D" id="3.40.50.300">
    <property type="entry name" value="P-loop containing nucleotide triphosphate hydrolases"/>
    <property type="match status" value="1"/>
</dbReference>
<dbReference type="InterPro" id="IPR050625">
    <property type="entry name" value="ParA/MinD_ATPase"/>
</dbReference>
<sequence length="287" mass="31929">MANQIENLVKLVKDKSTSSIDSKCKVLSFVSGKGGVGKTNISVSLAYILSNIFFKKVLLLDGDIGLGNIHILLGLQPEKNLKKVLTGEPLKNIIQRSYNFDVILGFSGIDTIDDLESINTANLFLQLDEIIGNYDYILIDNSAGLNRNTLGFSRVSTTTYVITTPEPTALTDAYAFIKSTYKLYGYKNFKIIVNMCRSQSEGYETFNRLQFSCKNFLGISIKLAGIVPASKNIKKSLIKKKLIVKDYPTDPFSLELKKIAQLETGETLPPQKESFISKLLRAFKEGR</sequence>
<evidence type="ECO:0000256" key="1">
    <source>
        <dbReference type="ARBA" id="ARBA00022741"/>
    </source>
</evidence>
<dbReference type="Pfam" id="PF01656">
    <property type="entry name" value="CbiA"/>
    <property type="match status" value="1"/>
</dbReference>
<protein>
    <submittedName>
        <fullName evidence="4">Cobyrinic acid ac-diamide synthase</fullName>
    </submittedName>
</protein>
<dbReference type="InterPro" id="IPR025501">
    <property type="entry name" value="MinD_FleN"/>
</dbReference>
<dbReference type="InterPro" id="IPR002586">
    <property type="entry name" value="CobQ/CobB/MinD/ParA_Nub-bd_dom"/>
</dbReference>
<dbReference type="PANTHER" id="PTHR43384">
    <property type="entry name" value="SEPTUM SITE-DETERMINING PROTEIN MIND HOMOLOG, CHLOROPLASTIC-RELATED"/>
    <property type="match status" value="1"/>
</dbReference>
<dbReference type="GO" id="GO:0009898">
    <property type="term" value="C:cytoplasmic side of plasma membrane"/>
    <property type="evidence" value="ECO:0007669"/>
    <property type="project" value="TreeGrafter"/>
</dbReference>
<proteinExistence type="predicted"/>
<accession>F0S0Q8</accession>
<dbReference type="HOGENOM" id="CLU_037612_0_0_0"/>
<keyword evidence="2" id="KW-0067">ATP-binding</keyword>
<dbReference type="Proteomes" id="UP000007102">
    <property type="component" value="Chromosome"/>
</dbReference>
<dbReference type="PIRSF" id="PIRSF003092">
    <property type="entry name" value="MinD"/>
    <property type="match status" value="1"/>
</dbReference>
<evidence type="ECO:0000256" key="2">
    <source>
        <dbReference type="ARBA" id="ARBA00022840"/>
    </source>
</evidence>
<name>F0S0Q8_DESTD</name>
<dbReference type="InParanoid" id="F0S0Q8"/>
<dbReference type="KEGG" id="dte:Dester_1225"/>
<dbReference type="InterPro" id="IPR027417">
    <property type="entry name" value="P-loop_NTPase"/>
</dbReference>
<dbReference type="RefSeq" id="WP_013638812.1">
    <property type="nucleotide sequence ID" value="NC_015185.1"/>
</dbReference>